<keyword evidence="2" id="KW-0539">Nucleus</keyword>
<dbReference type="PANTHER" id="PTHR13681:SF26">
    <property type="entry name" value="SURVIVAL OF MOTOR NEURON-RELATED-SPLICING FACTOR 30"/>
    <property type="match status" value="1"/>
</dbReference>
<organism evidence="5">
    <name type="scientific">Lotus japonicus</name>
    <name type="common">Lotus corniculatus var. japonicus</name>
    <dbReference type="NCBI Taxonomy" id="34305"/>
    <lineage>
        <taxon>Eukaryota</taxon>
        <taxon>Viridiplantae</taxon>
        <taxon>Streptophyta</taxon>
        <taxon>Embryophyta</taxon>
        <taxon>Tracheophyta</taxon>
        <taxon>Spermatophyta</taxon>
        <taxon>Magnoliopsida</taxon>
        <taxon>eudicotyledons</taxon>
        <taxon>Gunneridae</taxon>
        <taxon>Pentapetalae</taxon>
        <taxon>rosids</taxon>
        <taxon>fabids</taxon>
        <taxon>Fabales</taxon>
        <taxon>Fabaceae</taxon>
        <taxon>Papilionoideae</taxon>
        <taxon>50 kb inversion clade</taxon>
        <taxon>NPAAA clade</taxon>
        <taxon>Hologalegina</taxon>
        <taxon>robinioid clade</taxon>
        <taxon>Loteae</taxon>
        <taxon>Lotus</taxon>
    </lineage>
</organism>
<proteinExistence type="evidence at transcript level"/>
<evidence type="ECO:0000256" key="1">
    <source>
        <dbReference type="ARBA" id="ARBA00004123"/>
    </source>
</evidence>
<feature type="region of interest" description="Disordered" evidence="3">
    <location>
        <begin position="257"/>
        <end position="301"/>
    </location>
</feature>
<evidence type="ECO:0000256" key="3">
    <source>
        <dbReference type="SAM" id="MobiDB-lite"/>
    </source>
</evidence>
<evidence type="ECO:0000256" key="2">
    <source>
        <dbReference type="ARBA" id="ARBA00023242"/>
    </source>
</evidence>
<dbReference type="CDD" id="cd21182">
    <property type="entry name" value="Tudor_SMN_SPF30-like"/>
    <property type="match status" value="1"/>
</dbReference>
<feature type="compositionally biased region" description="Basic and acidic residues" evidence="3">
    <location>
        <begin position="292"/>
        <end position="301"/>
    </location>
</feature>
<evidence type="ECO:0000259" key="4">
    <source>
        <dbReference type="PROSITE" id="PS50304"/>
    </source>
</evidence>
<dbReference type="InterPro" id="IPR002999">
    <property type="entry name" value="Tudor"/>
</dbReference>
<dbReference type="Gene3D" id="2.30.30.140">
    <property type="match status" value="1"/>
</dbReference>
<feature type="region of interest" description="Disordered" evidence="3">
    <location>
        <begin position="64"/>
        <end position="97"/>
    </location>
</feature>
<feature type="domain" description="Tudor" evidence="4">
    <location>
        <begin position="101"/>
        <end position="159"/>
    </location>
</feature>
<dbReference type="PROSITE" id="PS50304">
    <property type="entry name" value="TUDOR"/>
    <property type="match status" value="1"/>
</dbReference>
<dbReference type="SUPFAM" id="SSF63748">
    <property type="entry name" value="Tudor/PWWP/MBT"/>
    <property type="match status" value="1"/>
</dbReference>
<dbReference type="GO" id="GO:0005634">
    <property type="term" value="C:nucleus"/>
    <property type="evidence" value="ECO:0007669"/>
    <property type="project" value="UniProtKB-SubCell"/>
</dbReference>
<dbReference type="SMART" id="SM00333">
    <property type="entry name" value="TUDOR"/>
    <property type="match status" value="1"/>
</dbReference>
<feature type="compositionally biased region" description="Basic and acidic residues" evidence="3">
    <location>
        <begin position="257"/>
        <end position="268"/>
    </location>
</feature>
<sequence length="301" mass="34107">MQGQGSDEVSIEELASNLSTYKDQLYQVRQLLNDDPSNSEYVDMERELREVIALTEELLATAKQNEMSSSNAVPNADTSPSLSNPMENKGELDSSYDHEQKFPVGSKIQAVWSDDGEWYEATIEAHTPNGYYVRYENWGNREEVDPANIRLVQEGTVDALLEAERVAEATKQAIKRKISQAASVDFQSRSLPAKLRIEPDDPEDVKAAKRKKIHAFKSKMRFEQLEVTQNKRQNAWQQFQSTKGKTKKIGFFSGRKRESIFKSPDEPQGKVGVTGSGKGLTEFQKREKHFHLKDGSVENDE</sequence>
<reference evidence="5" key="1">
    <citation type="submission" date="2012-05" db="EMBL/GenBank/DDBJ databases">
        <authorList>
            <person name="Krishnakumar V."/>
            <person name="Cheung F."/>
            <person name="Xiao Y."/>
            <person name="Chan A."/>
            <person name="Moskal W.A."/>
            <person name="Town C.D."/>
        </authorList>
    </citation>
    <scope>NUCLEOTIDE SEQUENCE</scope>
</reference>
<dbReference type="PANTHER" id="PTHR13681">
    <property type="entry name" value="SURVIVAL OF MOTOR NEURON-RELATED-SPLICING FACTOR 30-RELATED"/>
    <property type="match status" value="1"/>
</dbReference>
<name>I3SL72_LOTJA</name>
<accession>I3SL72</accession>
<evidence type="ECO:0000313" key="5">
    <source>
        <dbReference type="EMBL" id="AFK41014.1"/>
    </source>
</evidence>
<dbReference type="AlphaFoldDB" id="I3SL72"/>
<feature type="compositionally biased region" description="Polar residues" evidence="3">
    <location>
        <begin position="64"/>
        <end position="86"/>
    </location>
</feature>
<comment type="subcellular location">
    <subcellularLocation>
        <location evidence="1">Nucleus</location>
    </subcellularLocation>
</comment>
<protein>
    <recommendedName>
        <fullName evidence="4">Tudor domain-containing protein</fullName>
    </recommendedName>
</protein>
<feature type="compositionally biased region" description="Basic and acidic residues" evidence="3">
    <location>
        <begin position="88"/>
        <end position="97"/>
    </location>
</feature>
<dbReference type="EMBL" id="BT141220">
    <property type="protein sequence ID" value="AFK41014.1"/>
    <property type="molecule type" value="mRNA"/>
</dbReference>